<keyword evidence="5" id="KW-1185">Reference proteome</keyword>
<evidence type="ECO:0000313" key="4">
    <source>
        <dbReference type="EnsemblMetazoa" id="CLYHEMP024483.1"/>
    </source>
</evidence>
<dbReference type="EnsemblMetazoa" id="CLYHEMT024483.1">
    <property type="protein sequence ID" value="CLYHEMP024483.1"/>
    <property type="gene ID" value="CLYHEMG024483"/>
</dbReference>
<dbReference type="InterPro" id="IPR048366">
    <property type="entry name" value="TNP-like_GBD"/>
</dbReference>
<protein>
    <recommendedName>
        <fullName evidence="6">Transposable element P transposase</fullName>
    </recommendedName>
</protein>
<dbReference type="Pfam" id="PF21787">
    <property type="entry name" value="TNP-like_RNaseH_N"/>
    <property type="match status" value="1"/>
</dbReference>
<name>A0A7M5XJR1_9CNID</name>
<dbReference type="Pfam" id="PF21788">
    <property type="entry name" value="TNP-like_GBD"/>
    <property type="match status" value="1"/>
</dbReference>
<evidence type="ECO:0000256" key="1">
    <source>
        <dbReference type="SAM" id="MobiDB-lite"/>
    </source>
</evidence>
<evidence type="ECO:0000259" key="2">
    <source>
        <dbReference type="Pfam" id="PF21787"/>
    </source>
</evidence>
<dbReference type="Proteomes" id="UP000594262">
    <property type="component" value="Unplaced"/>
</dbReference>
<reference evidence="4" key="1">
    <citation type="submission" date="2021-01" db="UniProtKB">
        <authorList>
            <consortium name="EnsemblMetazoa"/>
        </authorList>
    </citation>
    <scope>IDENTIFICATION</scope>
</reference>
<sequence>MSDMKIIRHENCDILIDSSKGARCETCTHYRSVLHAMRSRKRRSDEGVMSPNTNNRWMNREHLINKLELYQKDRANLARRLNQTKKYVRKQVFEDGVALDKVSEDVCSAVLQKSDNPFSEDSPQHLLWSQQKKYAMTDPRGMRWHPLIVRWSLSIYLKSPATYKHIQSGPFMYLPSKTTLLKYINFTTPGCGFNPDIIKRLLDKVIVTCKQEFQRNVGLVFDEMKIKSGLVFDKLTGRLVGFTEMGDINDELERFERFCSEDTMKEKSVAKYVMVFMVRGLCSGLEYVFGHFASEGFTSDQIFHCAHEAIGILESIGLKVRAVTADGASPNRKYFKLHKLPENTKETNLFHGNVYWAYNAWAFSSKRKIYFFSDPPHLMKTTRNNLENSHANKKSRNLVFDGKEMGWHQILDLYDWDLGPSRYCFGIRFGHKLRHEHIKLDPRSRMRVNLAAQVLSCTVADMLDEQKASGTESLSKFVRLMDTFFDCLNVSRLTNTSGKKAKDKYTGSNDWRFEWLETKFLKFFDDWDDQVNAHGDNLKADEKAKLKLSKQTLVGLRITTRSFIELGKLLFDEEKAAFFLSEKLSQDPVEEYFSKQRARNGPDESPSVSIFNRNVLGLDVTGDELIRVLNGNVRNKEKEASTLNVHDMSRLPTKKQKNTN</sequence>
<dbReference type="OrthoDB" id="5987487at2759"/>
<feature type="region of interest" description="Disordered" evidence="1">
    <location>
        <begin position="639"/>
        <end position="660"/>
    </location>
</feature>
<proteinExistence type="predicted"/>
<dbReference type="InterPro" id="IPR048365">
    <property type="entry name" value="TNP-like_RNaseH_N"/>
</dbReference>
<feature type="domain" description="Transposable element P transposase-like RNase H" evidence="2">
    <location>
        <begin position="191"/>
        <end position="337"/>
    </location>
</feature>
<evidence type="ECO:0000313" key="5">
    <source>
        <dbReference type="Proteomes" id="UP000594262"/>
    </source>
</evidence>
<accession>A0A7M5XJR1</accession>
<dbReference type="AlphaFoldDB" id="A0A7M5XJR1"/>
<feature type="domain" description="Transposable element P transposase-like GTP-binding insertion" evidence="3">
    <location>
        <begin position="377"/>
        <end position="498"/>
    </location>
</feature>
<evidence type="ECO:0008006" key="6">
    <source>
        <dbReference type="Google" id="ProtNLM"/>
    </source>
</evidence>
<evidence type="ECO:0000259" key="3">
    <source>
        <dbReference type="Pfam" id="PF21788"/>
    </source>
</evidence>
<organism evidence="4 5">
    <name type="scientific">Clytia hemisphaerica</name>
    <dbReference type="NCBI Taxonomy" id="252671"/>
    <lineage>
        <taxon>Eukaryota</taxon>
        <taxon>Metazoa</taxon>
        <taxon>Cnidaria</taxon>
        <taxon>Hydrozoa</taxon>
        <taxon>Hydroidolina</taxon>
        <taxon>Leptothecata</taxon>
        <taxon>Obeliida</taxon>
        <taxon>Clytiidae</taxon>
        <taxon>Clytia</taxon>
    </lineage>
</organism>